<keyword evidence="3 5" id="KW-0687">Ribonucleoprotein</keyword>
<keyword evidence="5" id="KW-0694">RNA-binding</keyword>
<organism evidence="6 7">
    <name type="scientific">Chloracidobacterium sp. N</name>
    <dbReference type="NCBI Taxonomy" id="2821540"/>
    <lineage>
        <taxon>Bacteria</taxon>
        <taxon>Pseudomonadati</taxon>
        <taxon>Acidobacteriota</taxon>
        <taxon>Terriglobia</taxon>
        <taxon>Terriglobales</taxon>
        <taxon>Acidobacteriaceae</taxon>
        <taxon>Chloracidobacterium</taxon>
        <taxon>Chloracidobacterium aggregatum</taxon>
    </lineage>
</organism>
<dbReference type="InterPro" id="IPR002136">
    <property type="entry name" value="Ribosomal_uL4"/>
</dbReference>
<evidence type="ECO:0000256" key="2">
    <source>
        <dbReference type="ARBA" id="ARBA00022980"/>
    </source>
</evidence>
<dbReference type="Gene3D" id="3.40.1370.10">
    <property type="match status" value="1"/>
</dbReference>
<dbReference type="GO" id="GO:0005840">
    <property type="term" value="C:ribosome"/>
    <property type="evidence" value="ECO:0007669"/>
    <property type="project" value="UniProtKB-KW"/>
</dbReference>
<evidence type="ECO:0000313" key="6">
    <source>
        <dbReference type="EMBL" id="QUV93191.1"/>
    </source>
</evidence>
<dbReference type="HAMAP" id="MF_01328_B">
    <property type="entry name" value="Ribosomal_uL4_B"/>
    <property type="match status" value="1"/>
</dbReference>
<dbReference type="InterPro" id="IPR023574">
    <property type="entry name" value="Ribosomal_uL4_dom_sf"/>
</dbReference>
<comment type="subunit">
    <text evidence="5">Part of the 50S ribosomal subunit.</text>
</comment>
<evidence type="ECO:0000256" key="1">
    <source>
        <dbReference type="ARBA" id="ARBA00010528"/>
    </source>
</evidence>
<comment type="similarity">
    <text evidence="1 5">Belongs to the universal ribosomal protein uL4 family.</text>
</comment>
<dbReference type="NCBIfam" id="TIGR03953">
    <property type="entry name" value="rplD_bact"/>
    <property type="match status" value="1"/>
</dbReference>
<comment type="function">
    <text evidence="5">One of the primary rRNA binding proteins, this protein initially binds near the 5'-end of the 23S rRNA. It is important during the early stages of 50S assembly. It makes multiple contacts with different domains of the 23S rRNA in the assembled 50S subunit and ribosome.</text>
</comment>
<dbReference type="SUPFAM" id="SSF52166">
    <property type="entry name" value="Ribosomal protein L4"/>
    <property type="match status" value="1"/>
</dbReference>
<dbReference type="InterPro" id="IPR013005">
    <property type="entry name" value="Ribosomal_uL4-like"/>
</dbReference>
<reference evidence="6 7" key="1">
    <citation type="submission" date="2021-03" db="EMBL/GenBank/DDBJ databases">
        <title>Genomic and phenotypic characterization of Chloracidobacterium isolates provides evidence for multiple species.</title>
        <authorList>
            <person name="Saini M.K."/>
            <person name="Costas A.M.G."/>
            <person name="Tank M."/>
            <person name="Bryant D.A."/>
        </authorList>
    </citation>
    <scope>NUCLEOTIDE SEQUENCE [LARGE SCALE GENOMIC DNA]</scope>
    <source>
        <strain evidence="6 7">N</strain>
    </source>
</reference>
<keyword evidence="7" id="KW-1185">Reference proteome</keyword>
<gene>
    <name evidence="5 6" type="primary">rplD</name>
    <name evidence="6" type="ORF">J8C05_07335</name>
</gene>
<keyword evidence="5" id="KW-0699">rRNA-binding</keyword>
<dbReference type="PANTHER" id="PTHR10746:SF6">
    <property type="entry name" value="LARGE RIBOSOMAL SUBUNIT PROTEIN UL4M"/>
    <property type="match status" value="1"/>
</dbReference>
<proteinExistence type="inferred from homology"/>
<dbReference type="RefSeq" id="WP_211421592.1">
    <property type="nucleotide sequence ID" value="NZ_CP072642.1"/>
</dbReference>
<sequence length="213" mass="23748">MPTVKVCNLDNKPLLDLEISSLLSEQELNSTLIWEAVHEYRARGRRGTVATKTRGDVSGSGKKLWKQKGTGRARISSLRSPLWKGGGNVHGPQPRDWSYSLPRKKRWKAIAVAFAERLREGAVVVVDDLTLSSHKTKLFRSKLQALGLVNHKVLILDSTENKNLVLATRNLQGTKLLDSLGVNIYDLLLHEKILISQRALGVLTECVSRILPE</sequence>
<dbReference type="PANTHER" id="PTHR10746">
    <property type="entry name" value="50S RIBOSOMAL PROTEIN L4"/>
    <property type="match status" value="1"/>
</dbReference>
<name>A0ABX8B0U2_9BACT</name>
<evidence type="ECO:0000256" key="5">
    <source>
        <dbReference type="HAMAP-Rule" id="MF_01328"/>
    </source>
</evidence>
<protein>
    <recommendedName>
        <fullName evidence="4 5">Large ribosomal subunit protein uL4</fullName>
    </recommendedName>
</protein>
<dbReference type="Proteomes" id="UP000677668">
    <property type="component" value="Chromosome 1"/>
</dbReference>
<accession>A0ABX8B0U2</accession>
<dbReference type="Pfam" id="PF00573">
    <property type="entry name" value="Ribosomal_L4"/>
    <property type="match status" value="1"/>
</dbReference>
<dbReference type="EMBL" id="CP072642">
    <property type="protein sequence ID" value="QUV93191.1"/>
    <property type="molecule type" value="Genomic_DNA"/>
</dbReference>
<comment type="function">
    <text evidence="5">Forms part of the polypeptide exit tunnel.</text>
</comment>
<evidence type="ECO:0000256" key="3">
    <source>
        <dbReference type="ARBA" id="ARBA00023274"/>
    </source>
</evidence>
<keyword evidence="2 5" id="KW-0689">Ribosomal protein</keyword>
<evidence type="ECO:0000313" key="7">
    <source>
        <dbReference type="Proteomes" id="UP000677668"/>
    </source>
</evidence>
<evidence type="ECO:0000256" key="4">
    <source>
        <dbReference type="ARBA" id="ARBA00035244"/>
    </source>
</evidence>